<dbReference type="Proteomes" id="UP000569092">
    <property type="component" value="Unassembled WGS sequence"/>
</dbReference>
<evidence type="ECO:0000313" key="9">
    <source>
        <dbReference type="EMBL" id="MBB5343805.1"/>
    </source>
</evidence>
<evidence type="ECO:0000256" key="3">
    <source>
        <dbReference type="ARBA" id="ARBA00023125"/>
    </source>
</evidence>
<evidence type="ECO:0000256" key="6">
    <source>
        <dbReference type="SAM" id="MobiDB-lite"/>
    </source>
</evidence>
<proteinExistence type="inferred from homology"/>
<dbReference type="GO" id="GO:0006310">
    <property type="term" value="P:DNA recombination"/>
    <property type="evidence" value="ECO:0007669"/>
    <property type="project" value="UniProtKB-KW"/>
</dbReference>
<dbReference type="InterPro" id="IPR044068">
    <property type="entry name" value="CB"/>
</dbReference>
<dbReference type="InterPro" id="IPR011010">
    <property type="entry name" value="DNA_brk_join_enz"/>
</dbReference>
<reference evidence="9 10" key="1">
    <citation type="submission" date="2020-08" db="EMBL/GenBank/DDBJ databases">
        <title>Genomic Encyclopedia of Type Strains, Phase IV (KMG-V): Genome sequencing to study the core and pangenomes of soil and plant-associated prokaryotes.</title>
        <authorList>
            <person name="Whitman W."/>
        </authorList>
    </citation>
    <scope>NUCLEOTIDE SEQUENCE [LARGE SCALE GENOMIC DNA]</scope>
    <source>
        <strain evidence="9 10">M8US30</strain>
    </source>
</reference>
<comment type="similarity">
    <text evidence="1">Belongs to the 'phage' integrase family.</text>
</comment>
<evidence type="ECO:0000313" key="10">
    <source>
        <dbReference type="Proteomes" id="UP000569092"/>
    </source>
</evidence>
<comment type="caution">
    <text evidence="9">The sequence shown here is derived from an EMBL/GenBank/DDBJ whole genome shotgun (WGS) entry which is preliminary data.</text>
</comment>
<dbReference type="PROSITE" id="PS51900">
    <property type="entry name" value="CB"/>
    <property type="match status" value="1"/>
</dbReference>
<feature type="region of interest" description="Disordered" evidence="6">
    <location>
        <begin position="91"/>
        <end position="110"/>
    </location>
</feature>
<name>A0A7W8N5B3_9BACT</name>
<dbReference type="Gene3D" id="1.10.443.10">
    <property type="entry name" value="Intergrase catalytic core"/>
    <property type="match status" value="1"/>
</dbReference>
<evidence type="ECO:0000256" key="4">
    <source>
        <dbReference type="ARBA" id="ARBA00023172"/>
    </source>
</evidence>
<organism evidence="9 10">
    <name type="scientific">Tunturiibacter lichenicola</name>
    <dbReference type="NCBI Taxonomy" id="2051959"/>
    <lineage>
        <taxon>Bacteria</taxon>
        <taxon>Pseudomonadati</taxon>
        <taxon>Acidobacteriota</taxon>
        <taxon>Terriglobia</taxon>
        <taxon>Terriglobales</taxon>
        <taxon>Acidobacteriaceae</taxon>
        <taxon>Tunturiibacter</taxon>
    </lineage>
</organism>
<feature type="region of interest" description="Disordered" evidence="6">
    <location>
        <begin position="438"/>
        <end position="464"/>
    </location>
</feature>
<feature type="domain" description="Core-binding (CB)" evidence="8">
    <location>
        <begin position="112"/>
        <end position="194"/>
    </location>
</feature>
<keyword evidence="3 5" id="KW-0238">DNA-binding</keyword>
<feature type="compositionally biased region" description="Polar residues" evidence="6">
    <location>
        <begin position="441"/>
        <end position="456"/>
    </location>
</feature>
<evidence type="ECO:0000256" key="1">
    <source>
        <dbReference type="ARBA" id="ARBA00008857"/>
    </source>
</evidence>
<evidence type="ECO:0000259" key="8">
    <source>
        <dbReference type="PROSITE" id="PS51900"/>
    </source>
</evidence>
<dbReference type="Gene3D" id="1.10.150.130">
    <property type="match status" value="1"/>
</dbReference>
<dbReference type="EMBL" id="JACHDZ010000002">
    <property type="protein sequence ID" value="MBB5343805.1"/>
    <property type="molecule type" value="Genomic_DNA"/>
</dbReference>
<dbReference type="PANTHER" id="PTHR30349:SF64">
    <property type="entry name" value="PROPHAGE INTEGRASE INTD-RELATED"/>
    <property type="match status" value="1"/>
</dbReference>
<dbReference type="GO" id="GO:0015074">
    <property type="term" value="P:DNA integration"/>
    <property type="evidence" value="ECO:0007669"/>
    <property type="project" value="UniProtKB-KW"/>
</dbReference>
<dbReference type="AlphaFoldDB" id="A0A7W8N5B3"/>
<gene>
    <name evidence="9" type="ORF">HDF10_001780</name>
</gene>
<dbReference type="Pfam" id="PF00589">
    <property type="entry name" value="Phage_integrase"/>
    <property type="match status" value="1"/>
</dbReference>
<protein>
    <submittedName>
        <fullName evidence="9">Integrase</fullName>
    </submittedName>
</protein>
<keyword evidence="2" id="KW-0229">DNA integration</keyword>
<dbReference type="SUPFAM" id="SSF56349">
    <property type="entry name" value="DNA breaking-rejoining enzymes"/>
    <property type="match status" value="1"/>
</dbReference>
<dbReference type="CDD" id="cd00397">
    <property type="entry name" value="DNA_BRE_C"/>
    <property type="match status" value="1"/>
</dbReference>
<evidence type="ECO:0000259" key="7">
    <source>
        <dbReference type="PROSITE" id="PS51898"/>
    </source>
</evidence>
<accession>A0A7W8N5B3</accession>
<dbReference type="InterPro" id="IPR002104">
    <property type="entry name" value="Integrase_catalytic"/>
</dbReference>
<dbReference type="PROSITE" id="PS51898">
    <property type="entry name" value="TYR_RECOMBINASE"/>
    <property type="match status" value="1"/>
</dbReference>
<dbReference type="PANTHER" id="PTHR30349">
    <property type="entry name" value="PHAGE INTEGRASE-RELATED"/>
    <property type="match status" value="1"/>
</dbReference>
<feature type="domain" description="Tyr recombinase" evidence="7">
    <location>
        <begin position="210"/>
        <end position="416"/>
    </location>
</feature>
<dbReference type="GO" id="GO:0003677">
    <property type="term" value="F:DNA binding"/>
    <property type="evidence" value="ECO:0007669"/>
    <property type="project" value="UniProtKB-UniRule"/>
</dbReference>
<evidence type="ECO:0000256" key="2">
    <source>
        <dbReference type="ARBA" id="ARBA00022908"/>
    </source>
</evidence>
<dbReference type="InterPro" id="IPR013762">
    <property type="entry name" value="Integrase-like_cat_sf"/>
</dbReference>
<dbReference type="InterPro" id="IPR050090">
    <property type="entry name" value="Tyrosine_recombinase_XerCD"/>
</dbReference>
<dbReference type="InterPro" id="IPR010998">
    <property type="entry name" value="Integrase_recombinase_N"/>
</dbReference>
<keyword evidence="4" id="KW-0233">DNA recombination</keyword>
<evidence type="ECO:0000256" key="5">
    <source>
        <dbReference type="PROSITE-ProRule" id="PRU01248"/>
    </source>
</evidence>
<sequence>MKCPKVSLYIRIRVLQRRYRFVPAAFNRNGSLRAGFALISGNPVSHPEGIYYLRFLRDGKRIWKMVGSDADAALATLQNIEQDLRDVALGRTSQSTSAPGPSGEPPQPSSQVFLAPAVDLYIERLKKLGRSFKTVREANRILDLFASQYLTKVISEITSDDLISHMGFLRSRGLSERTISNHIIRITALLRKHKVVDLLGHEEKPQYDEPEVEAYDADQLKTLFAAIDDEEKLLFEFFLGTGLREQEVMNCSWQNIDFKNKVVKVRSKPMAGFRIKDKQERSVPVPDTLIDSLKERKRTSTSTLVFPGPGGKANGHFLRLLKGLALHSGLNCGECVGKPYKTKKGKLKPARCCATHPTCKDWGLHKFRKTFATLHNEAGVPVTTIQRWLGHSDLATTLRYIAIADLRSERTRSQVNATFATFRTGLPISTDGIENEVDAHSSLSDPSQTCVSQSQKESCHKYRA</sequence>